<proteinExistence type="predicted"/>
<dbReference type="CDD" id="cd12087">
    <property type="entry name" value="TM_EGFR-like"/>
    <property type="match status" value="1"/>
</dbReference>
<accession>A0A4S8L9E0</accession>
<keyword evidence="2" id="KW-0812">Transmembrane</keyword>
<feature type="region of interest" description="Disordered" evidence="1">
    <location>
        <begin position="111"/>
        <end position="211"/>
    </location>
</feature>
<dbReference type="AlphaFoldDB" id="A0A4S8L9E0"/>
<keyword evidence="2" id="KW-1133">Transmembrane helix</keyword>
<dbReference type="OrthoDB" id="3127385at2759"/>
<keyword evidence="2" id="KW-0472">Membrane</keyword>
<feature type="chain" id="PRO_5020477534" description="Mid2 domain-containing protein" evidence="3">
    <location>
        <begin position="19"/>
        <end position="402"/>
    </location>
</feature>
<evidence type="ECO:0000256" key="1">
    <source>
        <dbReference type="SAM" id="MobiDB-lite"/>
    </source>
</evidence>
<dbReference type="EMBL" id="ML179560">
    <property type="protein sequence ID" value="THU85200.1"/>
    <property type="molecule type" value="Genomic_DNA"/>
</dbReference>
<dbReference type="Proteomes" id="UP000297245">
    <property type="component" value="Unassembled WGS sequence"/>
</dbReference>
<sequence>MALWYWLAALLYSSLAWGMDIAAPASTVTTGQPATVSWTIEPQDQLSSLVGIFIIPDGNNVDTVVAGLVSDKTWNQYLVDKNSHSGTLSLVVTQPGRRVFYFGGFTASDPFGLGGSNNSDHNDGNGKPRRKKARQLPSIQELGRSNLVTAVAPGSTAKSPDPSSPSEETQPTPIQTTLSSPDASIPLGKSISSSSPQEKTTTIHSEVNQSHTTVVTLRSGSQTLTLTSDNSNLNRINCNQLGEVNQVFLPSAMIVLTIILSGTTATETVSNTVSGSSATPLGVILGSVFGALGFLVVLTLIIFWLLRRKNPPQQSPPVSTGRDQNDELVSRLRWGNLKLQQRLATRGGHSLLQQDDSEIEEHRRRVRVHTDSGWRMEAEQQDVASNDLNEMELEVPPDYTEA</sequence>
<organism evidence="4 5">
    <name type="scientific">Dendrothele bispora (strain CBS 962.96)</name>
    <dbReference type="NCBI Taxonomy" id="1314807"/>
    <lineage>
        <taxon>Eukaryota</taxon>
        <taxon>Fungi</taxon>
        <taxon>Dikarya</taxon>
        <taxon>Basidiomycota</taxon>
        <taxon>Agaricomycotina</taxon>
        <taxon>Agaricomycetes</taxon>
        <taxon>Agaricomycetidae</taxon>
        <taxon>Agaricales</taxon>
        <taxon>Agaricales incertae sedis</taxon>
        <taxon>Dendrothele</taxon>
    </lineage>
</organism>
<reference evidence="4 5" key="1">
    <citation type="journal article" date="2019" name="Nat. Ecol. Evol.">
        <title>Megaphylogeny resolves global patterns of mushroom evolution.</title>
        <authorList>
            <person name="Varga T."/>
            <person name="Krizsan K."/>
            <person name="Foldi C."/>
            <person name="Dima B."/>
            <person name="Sanchez-Garcia M."/>
            <person name="Sanchez-Ramirez S."/>
            <person name="Szollosi G.J."/>
            <person name="Szarkandi J.G."/>
            <person name="Papp V."/>
            <person name="Albert L."/>
            <person name="Andreopoulos W."/>
            <person name="Angelini C."/>
            <person name="Antonin V."/>
            <person name="Barry K.W."/>
            <person name="Bougher N.L."/>
            <person name="Buchanan P."/>
            <person name="Buyck B."/>
            <person name="Bense V."/>
            <person name="Catcheside P."/>
            <person name="Chovatia M."/>
            <person name="Cooper J."/>
            <person name="Damon W."/>
            <person name="Desjardin D."/>
            <person name="Finy P."/>
            <person name="Geml J."/>
            <person name="Haridas S."/>
            <person name="Hughes K."/>
            <person name="Justo A."/>
            <person name="Karasinski D."/>
            <person name="Kautmanova I."/>
            <person name="Kiss B."/>
            <person name="Kocsube S."/>
            <person name="Kotiranta H."/>
            <person name="LaButti K.M."/>
            <person name="Lechner B.E."/>
            <person name="Liimatainen K."/>
            <person name="Lipzen A."/>
            <person name="Lukacs Z."/>
            <person name="Mihaltcheva S."/>
            <person name="Morgado L.N."/>
            <person name="Niskanen T."/>
            <person name="Noordeloos M.E."/>
            <person name="Ohm R.A."/>
            <person name="Ortiz-Santana B."/>
            <person name="Ovrebo C."/>
            <person name="Racz N."/>
            <person name="Riley R."/>
            <person name="Savchenko A."/>
            <person name="Shiryaev A."/>
            <person name="Soop K."/>
            <person name="Spirin V."/>
            <person name="Szebenyi C."/>
            <person name="Tomsovsky M."/>
            <person name="Tulloss R.E."/>
            <person name="Uehling J."/>
            <person name="Grigoriev I.V."/>
            <person name="Vagvolgyi C."/>
            <person name="Papp T."/>
            <person name="Martin F.M."/>
            <person name="Miettinen O."/>
            <person name="Hibbett D.S."/>
            <person name="Nagy L.G."/>
        </authorList>
    </citation>
    <scope>NUCLEOTIDE SEQUENCE [LARGE SCALE GENOMIC DNA]</scope>
    <source>
        <strain evidence="4 5">CBS 962.96</strain>
    </source>
</reference>
<feature type="signal peptide" evidence="3">
    <location>
        <begin position="1"/>
        <end position="18"/>
    </location>
</feature>
<protein>
    <recommendedName>
        <fullName evidence="6">Mid2 domain-containing protein</fullName>
    </recommendedName>
</protein>
<gene>
    <name evidence="4" type="ORF">K435DRAFT_869526</name>
</gene>
<feature type="compositionally biased region" description="Acidic residues" evidence="1">
    <location>
        <begin position="389"/>
        <end position="402"/>
    </location>
</feature>
<feature type="compositionally biased region" description="Polar residues" evidence="1">
    <location>
        <begin position="196"/>
        <end position="211"/>
    </location>
</feature>
<evidence type="ECO:0008006" key="6">
    <source>
        <dbReference type="Google" id="ProtNLM"/>
    </source>
</evidence>
<feature type="transmembrane region" description="Helical" evidence="2">
    <location>
        <begin position="281"/>
        <end position="306"/>
    </location>
</feature>
<evidence type="ECO:0000256" key="2">
    <source>
        <dbReference type="SAM" id="Phobius"/>
    </source>
</evidence>
<name>A0A4S8L9E0_DENBC</name>
<keyword evidence="3" id="KW-0732">Signal</keyword>
<feature type="compositionally biased region" description="Basic and acidic residues" evidence="1">
    <location>
        <begin position="360"/>
        <end position="378"/>
    </location>
</feature>
<feature type="region of interest" description="Disordered" evidence="1">
    <location>
        <begin position="350"/>
        <end position="402"/>
    </location>
</feature>
<keyword evidence="5" id="KW-1185">Reference proteome</keyword>
<evidence type="ECO:0000256" key="3">
    <source>
        <dbReference type="SAM" id="SignalP"/>
    </source>
</evidence>
<evidence type="ECO:0000313" key="4">
    <source>
        <dbReference type="EMBL" id="THU85200.1"/>
    </source>
</evidence>
<feature type="compositionally biased region" description="Low complexity" evidence="1">
    <location>
        <begin position="159"/>
        <end position="173"/>
    </location>
</feature>
<evidence type="ECO:0000313" key="5">
    <source>
        <dbReference type="Proteomes" id="UP000297245"/>
    </source>
</evidence>